<dbReference type="EMBL" id="BDHI01000002">
    <property type="protein sequence ID" value="GCB20056.1"/>
    <property type="molecule type" value="Genomic_DNA"/>
</dbReference>
<dbReference type="STRING" id="105351.A0A401KLJ9"/>
<name>A0A401KLJ9_ASPAW</name>
<organism evidence="3 4">
    <name type="scientific">Aspergillus awamori</name>
    <name type="common">Black koji mold</name>
    <dbReference type="NCBI Taxonomy" id="105351"/>
    <lineage>
        <taxon>Eukaryota</taxon>
        <taxon>Fungi</taxon>
        <taxon>Dikarya</taxon>
        <taxon>Ascomycota</taxon>
        <taxon>Pezizomycotina</taxon>
        <taxon>Eurotiomycetes</taxon>
        <taxon>Eurotiomycetidae</taxon>
        <taxon>Eurotiales</taxon>
        <taxon>Aspergillaceae</taxon>
        <taxon>Aspergillus</taxon>
    </lineage>
</organism>
<proteinExistence type="inferred from homology"/>
<dbReference type="PANTHER" id="PTHR33365:SF14">
    <property type="entry name" value="TAT PATHWAY SIGNAL SEQUENCE"/>
    <property type="match status" value="1"/>
</dbReference>
<keyword evidence="4" id="KW-1185">Reference proteome</keyword>
<feature type="transmembrane region" description="Helical" evidence="2">
    <location>
        <begin position="67"/>
        <end position="93"/>
    </location>
</feature>
<dbReference type="Pfam" id="PF11807">
    <property type="entry name" value="UstYa"/>
    <property type="match status" value="1"/>
</dbReference>
<evidence type="ECO:0000313" key="3">
    <source>
        <dbReference type="EMBL" id="GCB20056.1"/>
    </source>
</evidence>
<dbReference type="Proteomes" id="UP000286921">
    <property type="component" value="Unassembled WGS sequence"/>
</dbReference>
<keyword evidence="2" id="KW-0812">Transmembrane</keyword>
<keyword evidence="2" id="KW-1133">Transmembrane helix</keyword>
<gene>
    <name evidence="3" type="ORF">AAWM_02941</name>
</gene>
<protein>
    <recommendedName>
        <fullName evidence="5">Cyclochlorotine biosynthesis protein O</fullName>
    </recommendedName>
</protein>
<evidence type="ECO:0000256" key="1">
    <source>
        <dbReference type="ARBA" id="ARBA00035112"/>
    </source>
</evidence>
<keyword evidence="2" id="KW-0472">Membrane</keyword>
<evidence type="ECO:0000256" key="2">
    <source>
        <dbReference type="SAM" id="Phobius"/>
    </source>
</evidence>
<dbReference type="GO" id="GO:0043386">
    <property type="term" value="P:mycotoxin biosynthetic process"/>
    <property type="evidence" value="ECO:0007669"/>
    <property type="project" value="InterPro"/>
</dbReference>
<comment type="similarity">
    <text evidence="1">Belongs to the ustYa family.</text>
</comment>
<sequence length="351" mass="40587">MQFSSLFLNIRFPSLKWPRGRYQQCTAPPSCSDGEENQLLHDKDVEHSFQLYWTSSHNGRGLSVHPLLFAIITLVNVVLFIITTTTMFSLPIVNQERKTCSEKEISSYSPVYDRLDIYRSEFRHNFSNYWPNNKPSIFQQMPSPEVDAAWDRISNQQAIPISAHEVRQLGYDPATVWPAPTDEFGPGIYYGVIDVFHQIHCLNMMRKSAFPAYYGDLREQYKHIPLKWDDHLLHCQYTVLRALMCHADVEVQVGQKFKGWPGLNMNFASTKSCRDFEQILTWKEANALKPKGPWTEYPDVPIIEQDPEGVLTPYGNHMGLEEWADSQGITLNIPPDLEWQPKHQHHHANDG</sequence>
<reference evidence="3 4" key="1">
    <citation type="submission" date="2016-09" db="EMBL/GenBank/DDBJ databases">
        <title>Aspergillus awamori IFM 58123T.</title>
        <authorList>
            <person name="Kusuya Y."/>
            <person name="Shimizu M."/>
            <person name="Takahashi H."/>
            <person name="Yaguchi T."/>
        </authorList>
    </citation>
    <scope>NUCLEOTIDE SEQUENCE [LARGE SCALE GENOMIC DNA]</scope>
    <source>
        <strain evidence="3 4">IFM 58123</strain>
    </source>
</reference>
<comment type="caution">
    <text evidence="3">The sequence shown here is derived from an EMBL/GenBank/DDBJ whole genome shotgun (WGS) entry which is preliminary data.</text>
</comment>
<dbReference type="AlphaFoldDB" id="A0A401KLJ9"/>
<accession>A0A401KLJ9</accession>
<evidence type="ECO:0000313" key="4">
    <source>
        <dbReference type="Proteomes" id="UP000286921"/>
    </source>
</evidence>
<dbReference type="InterPro" id="IPR021765">
    <property type="entry name" value="UstYa-like"/>
</dbReference>
<dbReference type="PANTHER" id="PTHR33365">
    <property type="entry name" value="YALI0B05434P"/>
    <property type="match status" value="1"/>
</dbReference>
<evidence type="ECO:0008006" key="5">
    <source>
        <dbReference type="Google" id="ProtNLM"/>
    </source>
</evidence>